<evidence type="ECO:0000259" key="1">
    <source>
        <dbReference type="Pfam" id="PF09820"/>
    </source>
</evidence>
<dbReference type="Pfam" id="PF08011">
    <property type="entry name" value="PDDEXK_9"/>
    <property type="match status" value="1"/>
</dbReference>
<protein>
    <submittedName>
        <fullName evidence="2">ATP-binding protein</fullName>
    </submittedName>
</protein>
<dbReference type="InterPro" id="IPR018631">
    <property type="entry name" value="AAA-ATPase-like_dom"/>
</dbReference>
<evidence type="ECO:0000313" key="2">
    <source>
        <dbReference type="EMBL" id="HIV39194.1"/>
    </source>
</evidence>
<accession>A0A9D1TFT2</accession>
<dbReference type="PANTHER" id="PTHR34825">
    <property type="entry name" value="CONSERVED PROTEIN, WITH A WEAK D-GALACTARATE DEHYDRATASE/ALTRONATE HYDROLASE DOMAIN"/>
    <property type="match status" value="1"/>
</dbReference>
<dbReference type="GO" id="GO:0005524">
    <property type="term" value="F:ATP binding"/>
    <property type="evidence" value="ECO:0007669"/>
    <property type="project" value="UniProtKB-KW"/>
</dbReference>
<organism evidence="2 3">
    <name type="scientific">Candidatus Blautia stercorigallinarum</name>
    <dbReference type="NCBI Taxonomy" id="2838501"/>
    <lineage>
        <taxon>Bacteria</taxon>
        <taxon>Bacillati</taxon>
        <taxon>Bacillota</taxon>
        <taxon>Clostridia</taxon>
        <taxon>Lachnospirales</taxon>
        <taxon>Lachnospiraceae</taxon>
        <taxon>Blautia</taxon>
    </lineage>
</organism>
<name>A0A9D1TFT2_9FIRM</name>
<proteinExistence type="predicted"/>
<sequence>MKKILPVGYEDIREIADRNLYYVDKSLMIRELLERGGKVNLFTRPRRFGKTLNLSMIRRFFELERDEEGIKTDNSYIFQDLRIACCQEICRDHQQKYPVIALTMKSARQPDFQMARDSLIDEIAKEYRRHAYVLKSSGLLEGEKKRFEAVLNRNAEKIEYAKSLEFLSYCLWKESGKKAIILLDEYDVPLENAYFEGFYQEMTGFVRSLLESALKTNPYLEFAVVTGCLRISRESIFTGLNNLDIFSITSPDFADRFGFTEKEVREMTDYYGLEGKMPEIKKWYDGYSFGDEEIYNPWSIINYVKTAVRKYDAFPKPYWSNTSSNSIVRKLIQEADPATREEIEELLEGKAIRKPVHEDITYGDIEESKDNLWNFLFFTGYLKKIKEVYEEGNIYFWLAIPNEEIRYIYRNSVLTWFQQKASQTDIEPFIQDLEKGDCESAGAFLSHQLLETISFYDYSESYYHGFLTGLLNVSEKYRVYSNREQGLGRPDIVMKTPGIRNGEAMILELKIARSYEEMENKCREALDQIEDQQYARALEKEGYRNIRKYGICFFKKECLIRGRKD</sequence>
<keyword evidence="2" id="KW-0067">ATP-binding</keyword>
<dbReference type="Proteomes" id="UP000886814">
    <property type="component" value="Unassembled WGS sequence"/>
</dbReference>
<evidence type="ECO:0000313" key="3">
    <source>
        <dbReference type="Proteomes" id="UP000886814"/>
    </source>
</evidence>
<dbReference type="EMBL" id="DXIQ01000059">
    <property type="protein sequence ID" value="HIV39194.1"/>
    <property type="molecule type" value="Genomic_DNA"/>
</dbReference>
<gene>
    <name evidence="2" type="ORF">H9747_09415</name>
</gene>
<dbReference type="InterPro" id="IPR012547">
    <property type="entry name" value="PDDEXK_9"/>
</dbReference>
<feature type="domain" description="AAA-ATPase-like" evidence="1">
    <location>
        <begin position="6"/>
        <end position="237"/>
    </location>
</feature>
<reference evidence="2" key="1">
    <citation type="journal article" date="2021" name="PeerJ">
        <title>Extensive microbial diversity within the chicken gut microbiome revealed by metagenomics and culture.</title>
        <authorList>
            <person name="Gilroy R."/>
            <person name="Ravi A."/>
            <person name="Getino M."/>
            <person name="Pursley I."/>
            <person name="Horton D.L."/>
            <person name="Alikhan N.F."/>
            <person name="Baker D."/>
            <person name="Gharbi K."/>
            <person name="Hall N."/>
            <person name="Watson M."/>
            <person name="Adriaenssens E.M."/>
            <person name="Foster-Nyarko E."/>
            <person name="Jarju S."/>
            <person name="Secka A."/>
            <person name="Antonio M."/>
            <person name="Oren A."/>
            <person name="Chaudhuri R.R."/>
            <person name="La Ragione R."/>
            <person name="Hildebrand F."/>
            <person name="Pallen M.J."/>
        </authorList>
    </citation>
    <scope>NUCLEOTIDE SEQUENCE</scope>
    <source>
        <strain evidence="2">CHK195-9823</strain>
    </source>
</reference>
<keyword evidence="2" id="KW-0547">Nucleotide-binding</keyword>
<dbReference type="PANTHER" id="PTHR34825:SF1">
    <property type="entry name" value="AAA-ATPASE-LIKE DOMAIN-CONTAINING PROTEIN"/>
    <property type="match status" value="1"/>
</dbReference>
<comment type="caution">
    <text evidence="2">The sequence shown here is derived from an EMBL/GenBank/DDBJ whole genome shotgun (WGS) entry which is preliminary data.</text>
</comment>
<dbReference type="AlphaFoldDB" id="A0A9D1TFT2"/>
<reference evidence="2" key="2">
    <citation type="submission" date="2021-04" db="EMBL/GenBank/DDBJ databases">
        <authorList>
            <person name="Gilroy R."/>
        </authorList>
    </citation>
    <scope>NUCLEOTIDE SEQUENCE</scope>
    <source>
        <strain evidence="2">CHK195-9823</strain>
    </source>
</reference>
<dbReference type="Pfam" id="PF09820">
    <property type="entry name" value="AAA-ATPase_like"/>
    <property type="match status" value="1"/>
</dbReference>